<evidence type="ECO:0000256" key="4">
    <source>
        <dbReference type="ARBA" id="ARBA00022844"/>
    </source>
</evidence>
<evidence type="ECO:0000256" key="2">
    <source>
        <dbReference type="ARBA" id="ARBA00022524"/>
    </source>
</evidence>
<evidence type="ECO:0000313" key="9">
    <source>
        <dbReference type="EMBL" id="WMQ77648.1"/>
    </source>
</evidence>
<accession>A0AA51RM10</accession>
<reference evidence="9" key="1">
    <citation type="submission" date="2023-06" db="EMBL/GenBank/DDBJ databases">
        <authorList>
            <person name="Zheng W."/>
            <person name="Wang Q."/>
            <person name="xu X.D."/>
        </authorList>
    </citation>
    <scope>NUCLEOTIDE SEQUENCE</scope>
    <source>
        <strain evidence="9">Cd_2020_s1</strain>
    </source>
</reference>
<feature type="coiled-coil region" evidence="8">
    <location>
        <begin position="93"/>
        <end position="139"/>
    </location>
</feature>
<evidence type="ECO:0000256" key="1">
    <source>
        <dbReference type="ARBA" id="ARBA00005746"/>
    </source>
</evidence>
<evidence type="ECO:0000256" key="5">
    <source>
        <dbReference type="ARBA" id="ARBA00022921"/>
    </source>
</evidence>
<sequence length="156" mass="17561">MSVVVAPSDNTGWGHACCFRGRNGRIGCAGMRATGSKFTLKQPVRVRGYYRAQWGQHKGRKTKEQIYEGYKKYRKLNKRRKKRAKSRTNKKLIATVRSELDNKKKRAARYAEAIDKIRNKKFERQAAEAVAAMAEAADNLSEAASEAADNLSTYSG</sequence>
<comment type="similarity">
    <text evidence="1">Belongs to the adenoviridae histone-like nucleoprotein family.</text>
</comment>
<keyword evidence="4" id="KW-0946">Virion</keyword>
<proteinExistence type="inferred from homology"/>
<dbReference type="GO" id="GO:0043657">
    <property type="term" value="C:host cell"/>
    <property type="evidence" value="ECO:0007669"/>
    <property type="project" value="GOC"/>
</dbReference>
<evidence type="ECO:0000256" key="8">
    <source>
        <dbReference type="SAM" id="Coils"/>
    </source>
</evidence>
<dbReference type="Pfam" id="PF03228">
    <property type="entry name" value="Adeno_VII"/>
    <property type="match status" value="1"/>
</dbReference>
<keyword evidence="7" id="KW-1160">Virus entry into host cell</keyword>
<dbReference type="EMBL" id="OR233592">
    <property type="protein sequence ID" value="WMQ77648.1"/>
    <property type="molecule type" value="Genomic_DNA"/>
</dbReference>
<dbReference type="GO" id="GO:0019028">
    <property type="term" value="C:viral capsid"/>
    <property type="evidence" value="ECO:0007669"/>
    <property type="project" value="InterPro"/>
</dbReference>
<keyword evidence="8" id="KW-0175">Coiled coil</keyword>
<evidence type="ECO:0000256" key="7">
    <source>
        <dbReference type="ARBA" id="ARBA00023296"/>
    </source>
</evidence>
<dbReference type="GO" id="GO:0003677">
    <property type="term" value="F:DNA binding"/>
    <property type="evidence" value="ECO:0007669"/>
    <property type="project" value="UniProtKB-KW"/>
</dbReference>
<keyword evidence="3" id="KW-1048">Host nucleus</keyword>
<keyword evidence="2" id="KW-1163">Viral penetration into host nucleus</keyword>
<keyword evidence="5" id="KW-0426">Late protein</keyword>
<evidence type="ECO:0000256" key="3">
    <source>
        <dbReference type="ARBA" id="ARBA00022562"/>
    </source>
</evidence>
<dbReference type="GO" id="GO:0075732">
    <property type="term" value="P:viral penetration into host nucleus"/>
    <property type="evidence" value="ECO:0007669"/>
    <property type="project" value="UniProtKB-KW"/>
</dbReference>
<protein>
    <submittedName>
        <fullName evidence="9">PVII</fullName>
    </submittedName>
</protein>
<name>A0AA51RM10_9ADEN</name>
<organism evidence="9">
    <name type="scientific">Zoothera dauma adenovirus</name>
    <dbReference type="NCBI Taxonomy" id="3073259"/>
    <lineage>
        <taxon>Viruses</taxon>
        <taxon>Varidnaviria</taxon>
        <taxon>Bamfordvirae</taxon>
        <taxon>Preplasmiviricota</taxon>
        <taxon>Polisuviricotina</taxon>
        <taxon>Pharingeaviricetes</taxon>
        <taxon>Rowavirales</taxon>
        <taxon>Adenoviridae</taxon>
    </lineage>
</organism>
<dbReference type="InterPro" id="IPR004912">
    <property type="entry name" value="Adeno_VII"/>
</dbReference>
<evidence type="ECO:0000256" key="6">
    <source>
        <dbReference type="ARBA" id="ARBA00023125"/>
    </source>
</evidence>
<keyword evidence="6" id="KW-0238">DNA-binding</keyword>
<dbReference type="GO" id="GO:0046718">
    <property type="term" value="P:symbiont entry into host cell"/>
    <property type="evidence" value="ECO:0007669"/>
    <property type="project" value="UniProtKB-KW"/>
</dbReference>